<sequence length="95" mass="10053">MSLVIGYFSDVSCSDGCPGISLHTVTTFVQVDRVEFVAGFPDTPSDPAVVVLNPDDEITPESFAAWLDRRQTGEPVDPGVRAADTLAEARAAGEV</sequence>
<dbReference type="EMBL" id="UPHQ01000276">
    <property type="protein sequence ID" value="VBA44775.1"/>
    <property type="molecule type" value="Genomic_DNA"/>
</dbReference>
<dbReference type="OrthoDB" id="4741885at2"/>
<keyword evidence="2" id="KW-1185">Reference proteome</keyword>
<gene>
    <name evidence="1" type="ORF">LAUMK13_05189</name>
</gene>
<name>A0A498QGX6_9MYCO</name>
<proteinExistence type="predicted"/>
<evidence type="ECO:0000313" key="1">
    <source>
        <dbReference type="EMBL" id="VBA44775.1"/>
    </source>
</evidence>
<reference evidence="1 2" key="1">
    <citation type="submission" date="2018-09" db="EMBL/GenBank/DDBJ databases">
        <authorList>
            <person name="Tagini F."/>
        </authorList>
    </citation>
    <scope>NUCLEOTIDE SEQUENCE [LARGE SCALE GENOMIC DNA]</scope>
    <source>
        <strain evidence="1 2">MK13</strain>
    </source>
</reference>
<organism evidence="1 2">
    <name type="scientific">Mycobacterium innocens</name>
    <dbReference type="NCBI Taxonomy" id="2341083"/>
    <lineage>
        <taxon>Bacteria</taxon>
        <taxon>Bacillati</taxon>
        <taxon>Actinomycetota</taxon>
        <taxon>Actinomycetes</taxon>
        <taxon>Mycobacteriales</taxon>
        <taxon>Mycobacteriaceae</taxon>
        <taxon>Mycobacterium</taxon>
    </lineage>
</organism>
<evidence type="ECO:0000313" key="2">
    <source>
        <dbReference type="Proteomes" id="UP000267289"/>
    </source>
</evidence>
<accession>A0A498QGX6</accession>
<dbReference type="AlphaFoldDB" id="A0A498QGX6"/>
<dbReference type="Proteomes" id="UP000267289">
    <property type="component" value="Unassembled WGS sequence"/>
</dbReference>
<dbReference type="RefSeq" id="WP_075544602.1">
    <property type="nucleotide sequence ID" value="NZ_UPHQ01000276.1"/>
</dbReference>
<protein>
    <submittedName>
        <fullName evidence="1">Uncharacterized protein</fullName>
    </submittedName>
</protein>